<evidence type="ECO:0000256" key="9">
    <source>
        <dbReference type="ARBA" id="ARBA00023002"/>
    </source>
</evidence>
<keyword evidence="15" id="KW-1185">Reference proteome</keyword>
<dbReference type="PRINTS" id="PR00463">
    <property type="entry name" value="EP450I"/>
</dbReference>
<organism evidence="14 15">
    <name type="scientific">Marasmius crinis-equi</name>
    <dbReference type="NCBI Taxonomy" id="585013"/>
    <lineage>
        <taxon>Eukaryota</taxon>
        <taxon>Fungi</taxon>
        <taxon>Dikarya</taxon>
        <taxon>Basidiomycota</taxon>
        <taxon>Agaricomycotina</taxon>
        <taxon>Agaricomycetes</taxon>
        <taxon>Agaricomycetidae</taxon>
        <taxon>Agaricales</taxon>
        <taxon>Marasmiineae</taxon>
        <taxon>Marasmiaceae</taxon>
        <taxon>Marasmius</taxon>
    </lineage>
</organism>
<dbReference type="InterPro" id="IPR050121">
    <property type="entry name" value="Cytochrome_P450_monoxygenase"/>
</dbReference>
<dbReference type="InterPro" id="IPR017972">
    <property type="entry name" value="Cyt_P450_CS"/>
</dbReference>
<dbReference type="PROSITE" id="PS00086">
    <property type="entry name" value="CYTOCHROME_P450"/>
    <property type="match status" value="1"/>
</dbReference>
<comment type="similarity">
    <text evidence="4 13">Belongs to the cytochrome P450 family.</text>
</comment>
<keyword evidence="12" id="KW-0472">Membrane</keyword>
<dbReference type="Proteomes" id="UP001465976">
    <property type="component" value="Unassembled WGS sequence"/>
</dbReference>
<evidence type="ECO:0008006" key="16">
    <source>
        <dbReference type="Google" id="ProtNLM"/>
    </source>
</evidence>
<comment type="caution">
    <text evidence="14">The sequence shown here is derived from an EMBL/GenBank/DDBJ whole genome shotgun (WGS) entry which is preliminary data.</text>
</comment>
<evidence type="ECO:0000256" key="11">
    <source>
        <dbReference type="ARBA" id="ARBA00023033"/>
    </source>
</evidence>
<dbReference type="EMBL" id="JBAHYK010000644">
    <property type="protein sequence ID" value="KAL0572316.1"/>
    <property type="molecule type" value="Genomic_DNA"/>
</dbReference>
<evidence type="ECO:0000313" key="14">
    <source>
        <dbReference type="EMBL" id="KAL0572316.1"/>
    </source>
</evidence>
<dbReference type="PANTHER" id="PTHR24305">
    <property type="entry name" value="CYTOCHROME P450"/>
    <property type="match status" value="1"/>
</dbReference>
<sequence>MFSVVNILTFTLTLAFVVHLALGKWIKGLLRALQEARSCPRKGFLLNNPGGWKAVAFNSLLPPRDWVGDFQSDFKNYAKYGSSCLSTVMVTDDPQPVYFISDAETFHFVYTDKAFDKDISCFTMGAFGDNILRVNGTTWKRHRAIANPAFNEANNARVWREMTRFANAWIKSIESSIAKTKSNKEQYDVHTMEDLTQLALLVFCSAAFGQRASWQEPGSQRDPSEELAFQSTLEQAISLLVPRSAFPDWIFEFCNKYNVPGISPKLRNVQRTFDDLEKQLYDSVASVRNVDSAKSKSMEEGGLLRNLVEANLRASSEEGGRQLTDWELISDMFWYLLAGHETSAHTLAFTFAYLALYPEVQEKLFQEACKVWPAGAPEEADDQGYNAFFPKLVYTQAVLFEVMRLTPTAPRTTRIVLKDTEIPTYRFDPAKPGDTTLSNVVRCAVPVKANSRILVDIRAIHRNPLNWGEDVNEFRPERFIDTEDYKWPREAFAGFSHGSRHCIGKSFAITECVCLLALFVRRFRVVVPEQLKGLSWEEQHRRLLEWKPSLTTTPLISIVGVVPRAP</sequence>
<evidence type="ECO:0000256" key="5">
    <source>
        <dbReference type="ARBA" id="ARBA00022617"/>
    </source>
</evidence>
<dbReference type="PRINTS" id="PR00385">
    <property type="entry name" value="P450"/>
</dbReference>
<keyword evidence="11 13" id="KW-0503">Monooxygenase</keyword>
<comment type="cofactor">
    <cofactor evidence="1">
        <name>heme</name>
        <dbReference type="ChEBI" id="CHEBI:30413"/>
    </cofactor>
</comment>
<evidence type="ECO:0000256" key="13">
    <source>
        <dbReference type="RuleBase" id="RU000461"/>
    </source>
</evidence>
<dbReference type="SUPFAM" id="SSF48264">
    <property type="entry name" value="Cytochrome P450"/>
    <property type="match status" value="1"/>
</dbReference>
<keyword evidence="9 13" id="KW-0560">Oxidoreductase</keyword>
<evidence type="ECO:0000256" key="12">
    <source>
        <dbReference type="ARBA" id="ARBA00023136"/>
    </source>
</evidence>
<keyword evidence="8" id="KW-1133">Transmembrane helix</keyword>
<evidence type="ECO:0000256" key="8">
    <source>
        <dbReference type="ARBA" id="ARBA00022989"/>
    </source>
</evidence>
<keyword evidence="10 13" id="KW-0408">Iron</keyword>
<evidence type="ECO:0000256" key="3">
    <source>
        <dbReference type="ARBA" id="ARBA00004721"/>
    </source>
</evidence>
<evidence type="ECO:0000256" key="2">
    <source>
        <dbReference type="ARBA" id="ARBA00004370"/>
    </source>
</evidence>
<evidence type="ECO:0000313" key="15">
    <source>
        <dbReference type="Proteomes" id="UP001465976"/>
    </source>
</evidence>
<evidence type="ECO:0000256" key="10">
    <source>
        <dbReference type="ARBA" id="ARBA00023004"/>
    </source>
</evidence>
<accession>A0ABR3FAK8</accession>
<evidence type="ECO:0000256" key="4">
    <source>
        <dbReference type="ARBA" id="ARBA00010617"/>
    </source>
</evidence>
<proteinExistence type="inferred from homology"/>
<dbReference type="Pfam" id="PF00067">
    <property type="entry name" value="p450"/>
    <property type="match status" value="2"/>
</dbReference>
<comment type="pathway">
    <text evidence="3">Secondary metabolite biosynthesis; terpenoid biosynthesis.</text>
</comment>
<keyword evidence="7 13" id="KW-0479">Metal-binding</keyword>
<protein>
    <recommendedName>
        <fullName evidence="16">Cytochrome P450</fullName>
    </recommendedName>
</protein>
<evidence type="ECO:0000256" key="1">
    <source>
        <dbReference type="ARBA" id="ARBA00001971"/>
    </source>
</evidence>
<evidence type="ECO:0000256" key="6">
    <source>
        <dbReference type="ARBA" id="ARBA00022692"/>
    </source>
</evidence>
<name>A0ABR3FAK8_9AGAR</name>
<dbReference type="PANTHER" id="PTHR24305:SF166">
    <property type="entry name" value="CYTOCHROME P450 12A4, MITOCHONDRIAL-RELATED"/>
    <property type="match status" value="1"/>
</dbReference>
<comment type="subcellular location">
    <subcellularLocation>
        <location evidence="2">Membrane</location>
    </subcellularLocation>
</comment>
<gene>
    <name evidence="14" type="ORF">V5O48_009638</name>
</gene>
<dbReference type="InterPro" id="IPR001128">
    <property type="entry name" value="Cyt_P450"/>
</dbReference>
<reference evidence="14 15" key="1">
    <citation type="submission" date="2024-02" db="EMBL/GenBank/DDBJ databases">
        <title>A draft genome for the cacao thread blight pathogen Marasmius crinis-equi.</title>
        <authorList>
            <person name="Cohen S.P."/>
            <person name="Baruah I.K."/>
            <person name="Amoako-Attah I."/>
            <person name="Bukari Y."/>
            <person name="Meinhardt L.W."/>
            <person name="Bailey B.A."/>
        </authorList>
    </citation>
    <scope>NUCLEOTIDE SEQUENCE [LARGE SCALE GENOMIC DNA]</scope>
    <source>
        <strain evidence="14 15">GH-76</strain>
    </source>
</reference>
<dbReference type="Gene3D" id="1.10.630.10">
    <property type="entry name" value="Cytochrome P450"/>
    <property type="match status" value="1"/>
</dbReference>
<keyword evidence="5 13" id="KW-0349">Heme</keyword>
<dbReference type="InterPro" id="IPR036396">
    <property type="entry name" value="Cyt_P450_sf"/>
</dbReference>
<evidence type="ECO:0000256" key="7">
    <source>
        <dbReference type="ARBA" id="ARBA00022723"/>
    </source>
</evidence>
<dbReference type="InterPro" id="IPR002401">
    <property type="entry name" value="Cyt_P450_E_grp-I"/>
</dbReference>
<keyword evidence="6" id="KW-0812">Transmembrane</keyword>